<dbReference type="InterPro" id="IPR025113">
    <property type="entry name" value="TRL-like"/>
</dbReference>
<name>A0A4R9JZV3_9LEPT</name>
<dbReference type="OrthoDB" id="328486at2"/>
<gene>
    <name evidence="1" type="ORF">EHQ58_15150</name>
</gene>
<proteinExistence type="predicted"/>
<dbReference type="EMBL" id="RQGD01000039">
    <property type="protein sequence ID" value="TGL57178.1"/>
    <property type="molecule type" value="Genomic_DNA"/>
</dbReference>
<protein>
    <submittedName>
        <fullName evidence="1">TRL-like family protein</fullName>
    </submittedName>
</protein>
<evidence type="ECO:0000313" key="1">
    <source>
        <dbReference type="EMBL" id="TGL57178.1"/>
    </source>
</evidence>
<dbReference type="Proteomes" id="UP000297693">
    <property type="component" value="Unassembled WGS sequence"/>
</dbReference>
<comment type="caution">
    <text evidence="1">The sequence shown here is derived from an EMBL/GenBank/DDBJ whole genome shotgun (WGS) entry which is preliminary data.</text>
</comment>
<sequence length="113" mass="12486">MFFSCTGLNLITLQNAANTNPTHEYASAAPYNKGGFFFHRNYTPGFIGLNAEGTLEAEACNHSVLYLVSWGDSSIEKAKSEGKITKVAFVDYQQFGILSGYLYHRFCSLVKGQ</sequence>
<accession>A0A4R9JZV3</accession>
<dbReference type="AlphaFoldDB" id="A0A4R9JZV3"/>
<organism evidence="1 2">
    <name type="scientific">Leptospira ognonensis</name>
    <dbReference type="NCBI Taxonomy" id="2484945"/>
    <lineage>
        <taxon>Bacteria</taxon>
        <taxon>Pseudomonadati</taxon>
        <taxon>Spirochaetota</taxon>
        <taxon>Spirochaetia</taxon>
        <taxon>Leptospirales</taxon>
        <taxon>Leptospiraceae</taxon>
        <taxon>Leptospira</taxon>
    </lineage>
</organism>
<keyword evidence="2" id="KW-1185">Reference proteome</keyword>
<reference evidence="1" key="1">
    <citation type="journal article" date="2019" name="PLoS Negl. Trop. Dis.">
        <title>Revisiting the worldwide diversity of Leptospira species in the environment.</title>
        <authorList>
            <person name="Vincent A.T."/>
            <person name="Schiettekatte O."/>
            <person name="Bourhy P."/>
            <person name="Veyrier F.J."/>
            <person name="Picardeau M."/>
        </authorList>
    </citation>
    <scope>NUCLEOTIDE SEQUENCE [LARGE SCALE GENOMIC DNA]</scope>
    <source>
        <strain evidence="1">201702476</strain>
    </source>
</reference>
<dbReference type="Pfam" id="PF13146">
    <property type="entry name" value="TRL"/>
    <property type="match status" value="1"/>
</dbReference>
<evidence type="ECO:0000313" key="2">
    <source>
        <dbReference type="Proteomes" id="UP000297693"/>
    </source>
</evidence>